<dbReference type="RefSeq" id="WP_213808740.1">
    <property type="nucleotide sequence ID" value="NZ_JAAMFK010000002.1"/>
</dbReference>
<dbReference type="SUPFAM" id="SSF53756">
    <property type="entry name" value="UDP-Glycosyltransferase/glycogen phosphorylase"/>
    <property type="match status" value="1"/>
</dbReference>
<dbReference type="Gene3D" id="3.40.50.2000">
    <property type="entry name" value="Glycogen Phosphorylase B"/>
    <property type="match status" value="3"/>
</dbReference>
<dbReference type="Pfam" id="PF00534">
    <property type="entry name" value="Glycos_transf_1"/>
    <property type="match status" value="1"/>
</dbReference>
<dbReference type="PANTHER" id="PTHR12526:SF629">
    <property type="entry name" value="TEICHURONIC ACID BIOSYNTHESIS GLYCOSYLTRANSFERASE TUAH-RELATED"/>
    <property type="match status" value="1"/>
</dbReference>
<evidence type="ECO:0000313" key="5">
    <source>
        <dbReference type="Proteomes" id="UP001519504"/>
    </source>
</evidence>
<proteinExistence type="predicted"/>
<dbReference type="InterPro" id="IPR001296">
    <property type="entry name" value="Glyco_trans_1"/>
</dbReference>
<organism evidence="4 5">
    <name type="scientific">Fructobacillus broussonetiae</name>
    <dbReference type="NCBI Taxonomy" id="2713173"/>
    <lineage>
        <taxon>Bacteria</taxon>
        <taxon>Bacillati</taxon>
        <taxon>Bacillota</taxon>
        <taxon>Bacilli</taxon>
        <taxon>Lactobacillales</taxon>
        <taxon>Lactobacillaceae</taxon>
        <taxon>Fructobacillus</taxon>
    </lineage>
</organism>
<dbReference type="EMBL" id="JAAMFK010000002">
    <property type="protein sequence ID" value="MBS9338460.1"/>
    <property type="molecule type" value="Genomic_DNA"/>
</dbReference>
<gene>
    <name evidence="4" type="ORF">G6R29_02255</name>
</gene>
<protein>
    <submittedName>
        <fullName evidence="4">Glycosyltransferase</fullName>
    </submittedName>
</protein>
<sequence>MNIFLNNGLYDSNSGVEHAQFYRLRALKEAGEPVKLVYSALLPKLHEHMKLFDLEEEQVINLFEWAMADDPVSYLRTGLTGKTIQPYKKDILKDFTQTNRTVVEVATGGYTITRRKEKVYNEAKKLYIVSDAQVELSRGDRKLSWSYDRFLGEKVMTAIHLENFFGSDYYFQTFDELLAFFMGALERAFGPATYFLDRDRSFDEYLVKRQKQGAKNKLVSIIHASHRVEKVEGRQIYNQFYQFVLEHAPYYDKIVVATARQAADLKKDIAGAFDTKTAERVVSKVPVGFVDENEGTTREITAADKVGTADGANDRNALRLVTASRLHEEKHVDQLVNAVDRLKQEGLSVHLTIFGRGPQKEDLQKQVADAGLQDAVTFAGVSNDLENDLAEEGAYNAYVSASYSEGFGLTYLEALHAGLPVLTYANEYGAKELIDSGKNGYLIDFSTEETNEARERNVSGMVEAVQKAVENLPAMCKEARKSVARYDLKHVSADWKDLLNDVKKGDNHANSVD</sequence>
<dbReference type="Proteomes" id="UP001519504">
    <property type="component" value="Unassembled WGS sequence"/>
</dbReference>
<keyword evidence="2" id="KW-0808">Transferase</keyword>
<reference evidence="4 5" key="1">
    <citation type="submission" date="2020-02" db="EMBL/GenBank/DDBJ databases">
        <title>Fructobacillus sp. isolated from paper mulberry of Taiwan.</title>
        <authorList>
            <person name="Lin S.-T."/>
        </authorList>
    </citation>
    <scope>NUCLEOTIDE SEQUENCE [LARGE SCALE GENOMIC DNA]</scope>
    <source>
        <strain evidence="4 5">M2-14</strain>
    </source>
</reference>
<keyword evidence="1" id="KW-0328">Glycosyltransferase</keyword>
<evidence type="ECO:0000259" key="3">
    <source>
        <dbReference type="Pfam" id="PF00534"/>
    </source>
</evidence>
<name>A0ABS5QZ73_9LACO</name>
<evidence type="ECO:0000256" key="2">
    <source>
        <dbReference type="ARBA" id="ARBA00022679"/>
    </source>
</evidence>
<comment type="caution">
    <text evidence="4">The sequence shown here is derived from an EMBL/GenBank/DDBJ whole genome shotgun (WGS) entry which is preliminary data.</text>
</comment>
<dbReference type="PANTHER" id="PTHR12526">
    <property type="entry name" value="GLYCOSYLTRANSFERASE"/>
    <property type="match status" value="1"/>
</dbReference>
<evidence type="ECO:0000313" key="4">
    <source>
        <dbReference type="EMBL" id="MBS9338460.1"/>
    </source>
</evidence>
<keyword evidence="5" id="KW-1185">Reference proteome</keyword>
<accession>A0ABS5QZ73</accession>
<feature type="domain" description="Glycosyl transferase family 1" evidence="3">
    <location>
        <begin position="319"/>
        <end position="449"/>
    </location>
</feature>
<evidence type="ECO:0000256" key="1">
    <source>
        <dbReference type="ARBA" id="ARBA00022676"/>
    </source>
</evidence>